<evidence type="ECO:0000313" key="2">
    <source>
        <dbReference type="Proteomes" id="UP000830055"/>
    </source>
</evidence>
<proteinExistence type="predicted"/>
<reference evidence="1 2" key="1">
    <citation type="submission" date="2022-01" db="EMBL/GenBank/DDBJ databases">
        <title>Desulfofustis limnae sp. nov., a novel mesophilic sulfate-reducing bacterium isolated from marsh soil.</title>
        <authorList>
            <person name="Watanabe M."/>
            <person name="Takahashi A."/>
            <person name="Kojima H."/>
            <person name="Fukui M."/>
        </authorList>
    </citation>
    <scope>NUCLEOTIDE SEQUENCE [LARGE SCALE GENOMIC DNA]</scope>
    <source>
        <strain evidence="1 2">PPLL</strain>
    </source>
</reference>
<evidence type="ECO:0000313" key="1">
    <source>
        <dbReference type="EMBL" id="BDD85920.1"/>
    </source>
</evidence>
<keyword evidence="2" id="KW-1185">Reference proteome</keyword>
<accession>A0ABM7W4S9</accession>
<name>A0ABM7W4S9_9BACT</name>
<organism evidence="1 2">
    <name type="scientific">Desulfofustis limnaeus</name>
    <dbReference type="NCBI Taxonomy" id="2740163"/>
    <lineage>
        <taxon>Bacteria</taxon>
        <taxon>Pseudomonadati</taxon>
        <taxon>Thermodesulfobacteriota</taxon>
        <taxon>Desulfobulbia</taxon>
        <taxon>Desulfobulbales</taxon>
        <taxon>Desulfocapsaceae</taxon>
        <taxon>Desulfofustis</taxon>
    </lineage>
</organism>
<gene>
    <name evidence="1" type="ORF">DPPLL_02850</name>
</gene>
<protein>
    <submittedName>
        <fullName evidence="1">Uncharacterized protein</fullName>
    </submittedName>
</protein>
<dbReference type="EMBL" id="AP025516">
    <property type="protein sequence ID" value="BDD85920.1"/>
    <property type="molecule type" value="Genomic_DNA"/>
</dbReference>
<dbReference type="Proteomes" id="UP000830055">
    <property type="component" value="Chromosome"/>
</dbReference>
<sequence>MVMIADYSAICLGTFTARQGRHKLAGTVTVDGQPARRNIMVIDRRTLTYVAGTTSDPTTGAWEIYGVSEYPERSLLVLALDTTGHYNAEVADYITQVATVEP</sequence>